<protein>
    <submittedName>
        <fullName evidence="2">Uncharacterized protein</fullName>
    </submittedName>
</protein>
<dbReference type="EMBL" id="JABBGK010000001">
    <property type="protein sequence ID" value="NML73536.1"/>
    <property type="molecule type" value="Genomic_DNA"/>
</dbReference>
<keyword evidence="1" id="KW-0732">Signal</keyword>
<name>A0A7Y0AU54_9HYPH</name>
<evidence type="ECO:0000313" key="2">
    <source>
        <dbReference type="EMBL" id="NML73536.1"/>
    </source>
</evidence>
<dbReference type="AlphaFoldDB" id="A0A7Y0AU54"/>
<sequence length="112" mass="11927">MLRRFTVMLLAMLLMATPFASASMACAIAVPGASAQHDMHLRKVGTHHGKDAPVAPTMKSCAMLTCAVFQATAPTEIPRFVPQVMAGSFDCRMPRLAGHCPVPLLGPPRNQA</sequence>
<dbReference type="Proteomes" id="UP000541470">
    <property type="component" value="Unassembled WGS sequence"/>
</dbReference>
<accession>A0A7Y0AU54</accession>
<keyword evidence="3" id="KW-1185">Reference proteome</keyword>
<gene>
    <name evidence="2" type="ORF">HHL25_05275</name>
</gene>
<reference evidence="2 3" key="1">
    <citation type="submission" date="2020-04" db="EMBL/GenBank/DDBJ databases">
        <title>Rhizobium sp. S-51 isolated from soil.</title>
        <authorList>
            <person name="Dahal R.H."/>
        </authorList>
    </citation>
    <scope>NUCLEOTIDE SEQUENCE [LARGE SCALE GENOMIC DNA]</scope>
    <source>
        <strain evidence="2 3">S-51</strain>
    </source>
</reference>
<comment type="caution">
    <text evidence="2">The sequence shown here is derived from an EMBL/GenBank/DDBJ whole genome shotgun (WGS) entry which is preliminary data.</text>
</comment>
<proteinExistence type="predicted"/>
<organism evidence="2 3">
    <name type="scientific">Rhizobium terricola</name>
    <dbReference type="NCBI Taxonomy" id="2728849"/>
    <lineage>
        <taxon>Bacteria</taxon>
        <taxon>Pseudomonadati</taxon>
        <taxon>Pseudomonadota</taxon>
        <taxon>Alphaproteobacteria</taxon>
        <taxon>Hyphomicrobiales</taxon>
        <taxon>Rhizobiaceae</taxon>
        <taxon>Rhizobium/Agrobacterium group</taxon>
        <taxon>Rhizobium</taxon>
    </lineage>
</organism>
<evidence type="ECO:0000256" key="1">
    <source>
        <dbReference type="SAM" id="SignalP"/>
    </source>
</evidence>
<dbReference type="RefSeq" id="WP_169587950.1">
    <property type="nucleotide sequence ID" value="NZ_JABBGK010000001.1"/>
</dbReference>
<dbReference type="PROSITE" id="PS51257">
    <property type="entry name" value="PROKAR_LIPOPROTEIN"/>
    <property type="match status" value="1"/>
</dbReference>
<evidence type="ECO:0000313" key="3">
    <source>
        <dbReference type="Proteomes" id="UP000541470"/>
    </source>
</evidence>
<feature type="chain" id="PRO_5031384005" evidence="1">
    <location>
        <begin position="23"/>
        <end position="112"/>
    </location>
</feature>
<feature type="signal peptide" evidence="1">
    <location>
        <begin position="1"/>
        <end position="22"/>
    </location>
</feature>